<feature type="domain" description="Aminotransferase class I/classII large" evidence="7">
    <location>
        <begin position="37"/>
        <end position="395"/>
    </location>
</feature>
<evidence type="ECO:0000256" key="3">
    <source>
        <dbReference type="ARBA" id="ARBA00022576"/>
    </source>
</evidence>
<organism evidence="8 9">
    <name type="scientific">Rubrivirga litoralis</name>
    <dbReference type="NCBI Taxonomy" id="3075598"/>
    <lineage>
        <taxon>Bacteria</taxon>
        <taxon>Pseudomonadati</taxon>
        <taxon>Rhodothermota</taxon>
        <taxon>Rhodothermia</taxon>
        <taxon>Rhodothermales</taxon>
        <taxon>Rubricoccaceae</taxon>
        <taxon>Rubrivirga</taxon>
    </lineage>
</organism>
<keyword evidence="9" id="KW-1185">Reference proteome</keyword>
<dbReference type="Pfam" id="PF00155">
    <property type="entry name" value="Aminotran_1_2"/>
    <property type="match status" value="1"/>
</dbReference>
<dbReference type="GO" id="GO:0008483">
    <property type="term" value="F:transaminase activity"/>
    <property type="evidence" value="ECO:0007669"/>
    <property type="project" value="UniProtKB-KW"/>
</dbReference>
<evidence type="ECO:0000256" key="5">
    <source>
        <dbReference type="ARBA" id="ARBA00022898"/>
    </source>
</evidence>
<evidence type="ECO:0000256" key="4">
    <source>
        <dbReference type="ARBA" id="ARBA00022679"/>
    </source>
</evidence>
<dbReference type="PANTHER" id="PTHR46383">
    <property type="entry name" value="ASPARTATE AMINOTRANSFERASE"/>
    <property type="match status" value="1"/>
</dbReference>
<proteinExistence type="inferred from homology"/>
<dbReference type="PROSITE" id="PS00105">
    <property type="entry name" value="AA_TRANSFER_CLASS_1"/>
    <property type="match status" value="1"/>
</dbReference>
<dbReference type="Gene3D" id="3.90.1150.10">
    <property type="entry name" value="Aspartate Aminotransferase, domain 1"/>
    <property type="match status" value="1"/>
</dbReference>
<evidence type="ECO:0000256" key="2">
    <source>
        <dbReference type="ARBA" id="ARBA00007441"/>
    </source>
</evidence>
<evidence type="ECO:0000313" key="8">
    <source>
        <dbReference type="EMBL" id="MDT0632106.1"/>
    </source>
</evidence>
<dbReference type="InterPro" id="IPR004838">
    <property type="entry name" value="NHTrfase_class1_PyrdxlP-BS"/>
</dbReference>
<name>A0ABU3BSF9_9BACT</name>
<sequence>MTAPPLDALNPNVAAMRPSATLAISARASALRREGRDVIALSAGEPDFPTPAPIVEAAHQALRDERFGYTASAGLPELREAVAQKLRDENGLDVEAGQVVCSNGAKQAVAQSLLAVCAPGDEVVIPAPYWVSYPEMVRLAGAEPVAVEATAEAGYKVTPEQLDAAITERTRAVILNSPSNPTGAVYTASELEALAAVIRRHPRVLVVSDEIYEYVVFDADFQSFAALDGMAERTMTVNGFSKGFAMTGWRLGYLAGPPWWASAASKIQSQLTSGPNSITQYAALAAFTMGPEPVETMVAAFRERRDAVLARLRALDGVACPTPQGAFYLFPDVSSVYGRRAPGGAEVAGSVDLCTYLLDEHGVALVPGEAFGSDAGVRLSYATDLDTLMRACDRIGAGWEALR</sequence>
<evidence type="ECO:0000256" key="1">
    <source>
        <dbReference type="ARBA" id="ARBA00001933"/>
    </source>
</evidence>
<comment type="cofactor">
    <cofactor evidence="1 6">
        <name>pyridoxal 5'-phosphate</name>
        <dbReference type="ChEBI" id="CHEBI:597326"/>
    </cofactor>
</comment>
<keyword evidence="3 6" id="KW-0032">Aminotransferase</keyword>
<dbReference type="PANTHER" id="PTHR46383:SF1">
    <property type="entry name" value="ASPARTATE AMINOTRANSFERASE"/>
    <property type="match status" value="1"/>
</dbReference>
<dbReference type="RefSeq" id="WP_311663712.1">
    <property type="nucleotide sequence ID" value="NZ_JAVRHT010000021.1"/>
</dbReference>
<dbReference type="Proteomes" id="UP001267426">
    <property type="component" value="Unassembled WGS sequence"/>
</dbReference>
<gene>
    <name evidence="8" type="ORF">RM540_10155</name>
</gene>
<dbReference type="EC" id="2.6.1.-" evidence="6"/>
<evidence type="ECO:0000259" key="7">
    <source>
        <dbReference type="Pfam" id="PF00155"/>
    </source>
</evidence>
<dbReference type="InterPro" id="IPR015422">
    <property type="entry name" value="PyrdxlP-dep_Trfase_small"/>
</dbReference>
<comment type="caution">
    <text evidence="8">The sequence shown here is derived from an EMBL/GenBank/DDBJ whole genome shotgun (WGS) entry which is preliminary data.</text>
</comment>
<dbReference type="InterPro" id="IPR004839">
    <property type="entry name" value="Aminotransferase_I/II_large"/>
</dbReference>
<dbReference type="SUPFAM" id="SSF53383">
    <property type="entry name" value="PLP-dependent transferases"/>
    <property type="match status" value="1"/>
</dbReference>
<dbReference type="EMBL" id="JAVRHT010000021">
    <property type="protein sequence ID" value="MDT0632106.1"/>
    <property type="molecule type" value="Genomic_DNA"/>
</dbReference>
<dbReference type="Gene3D" id="3.40.640.10">
    <property type="entry name" value="Type I PLP-dependent aspartate aminotransferase-like (Major domain)"/>
    <property type="match status" value="1"/>
</dbReference>
<dbReference type="InterPro" id="IPR015424">
    <property type="entry name" value="PyrdxlP-dep_Trfase"/>
</dbReference>
<dbReference type="InterPro" id="IPR050596">
    <property type="entry name" value="AspAT/PAT-like"/>
</dbReference>
<protein>
    <recommendedName>
        <fullName evidence="6">Aminotransferase</fullName>
        <ecNumber evidence="6">2.6.1.-</ecNumber>
    </recommendedName>
</protein>
<keyword evidence="4 6" id="KW-0808">Transferase</keyword>
<comment type="similarity">
    <text evidence="2 6">Belongs to the class-I pyridoxal-phosphate-dependent aminotransferase family.</text>
</comment>
<dbReference type="CDD" id="cd00609">
    <property type="entry name" value="AAT_like"/>
    <property type="match status" value="1"/>
</dbReference>
<dbReference type="InterPro" id="IPR015421">
    <property type="entry name" value="PyrdxlP-dep_Trfase_major"/>
</dbReference>
<reference evidence="8 9" key="1">
    <citation type="submission" date="2023-09" db="EMBL/GenBank/DDBJ databases">
        <authorList>
            <person name="Rey-Velasco X."/>
        </authorList>
    </citation>
    <scope>NUCLEOTIDE SEQUENCE [LARGE SCALE GENOMIC DNA]</scope>
    <source>
        <strain evidence="8 9">F394</strain>
    </source>
</reference>
<keyword evidence="5" id="KW-0663">Pyridoxal phosphate</keyword>
<accession>A0ABU3BSF9</accession>
<evidence type="ECO:0000313" key="9">
    <source>
        <dbReference type="Proteomes" id="UP001267426"/>
    </source>
</evidence>
<evidence type="ECO:0000256" key="6">
    <source>
        <dbReference type="RuleBase" id="RU000481"/>
    </source>
</evidence>